<dbReference type="GO" id="GO:0030955">
    <property type="term" value="F:potassium ion binding"/>
    <property type="evidence" value="ECO:0007669"/>
    <property type="project" value="UniProtKB-UniRule"/>
</dbReference>
<dbReference type="GO" id="GO:0016787">
    <property type="term" value="F:hydrolase activity"/>
    <property type="evidence" value="ECO:0007669"/>
    <property type="project" value="UniProtKB-KW"/>
</dbReference>
<keyword evidence="1" id="KW-0472">Membrane</keyword>
<dbReference type="RefSeq" id="WP_065971871.1">
    <property type="nucleotide sequence ID" value="NZ_CP080624.1"/>
</dbReference>
<keyword evidence="1" id="KW-0813">Transport</keyword>
<name>A0A1C2FYD7_9GAMM</name>
<dbReference type="STRING" id="163359.A9R16_03110"/>
<dbReference type="PANTHER" id="PTHR30607:SF2">
    <property type="entry name" value="POTASSIUM-TRANSPORTING ATPASE POTASSIUM-BINDING SUBUNIT"/>
    <property type="match status" value="1"/>
</dbReference>
<feature type="transmembrane region" description="Helical" evidence="1">
    <location>
        <begin position="503"/>
        <end position="527"/>
    </location>
</feature>
<keyword evidence="1" id="KW-0406">Ion transport</keyword>
<keyword evidence="1" id="KW-1003">Cell membrane</keyword>
<feature type="transmembrane region" description="Helical" evidence="1">
    <location>
        <begin position="539"/>
        <end position="563"/>
    </location>
</feature>
<keyword evidence="3" id="KW-1185">Reference proteome</keyword>
<keyword evidence="1" id="KW-1133">Transmembrane helix</keyword>
<dbReference type="HAMAP" id="MF_00275">
    <property type="entry name" value="KdpA"/>
    <property type="match status" value="1"/>
</dbReference>
<dbReference type="EMBL" id="PSYR01000001">
    <property type="protein sequence ID" value="RCN59359.1"/>
    <property type="molecule type" value="Genomic_DNA"/>
</dbReference>
<feature type="transmembrane region" description="Helical" evidence="1">
    <location>
        <begin position="264"/>
        <end position="285"/>
    </location>
</feature>
<dbReference type="Proteomes" id="UP000253250">
    <property type="component" value="Unassembled WGS sequence"/>
</dbReference>
<evidence type="ECO:0000313" key="2">
    <source>
        <dbReference type="EMBL" id="RCN59359.1"/>
    </source>
</evidence>
<dbReference type="Pfam" id="PF03814">
    <property type="entry name" value="KdpA"/>
    <property type="match status" value="1"/>
</dbReference>
<feature type="transmembrane region" description="Helical" evidence="1">
    <location>
        <begin position="438"/>
        <end position="459"/>
    </location>
</feature>
<dbReference type="OrthoDB" id="9763796at2"/>
<feature type="transmembrane region" description="Helical" evidence="1">
    <location>
        <begin position="390"/>
        <end position="417"/>
    </location>
</feature>
<sequence>MMSALESTSAVLLVALILAVPLGRYMARVYAGESFFVTRWLGPVERGLYRLCGIPPDDEMDWKRYAFALIVFSLLSTTFLYALLLVQQGLPLNPEHLPDLSAALSFNTAASFLTATDWQAYAGESTMSYLSQMLGLGAQMFLAPAEGLAIALMIIRGLVGVRTGTLGNFWVDMTRSMLYILLPLSILFALVLIAQGVPQTLSPYAHAHLIAAFRHDHREITHQTIALGPVASQEAIKMLGNNGGGFFNVSSAHPFENPTAFTNFLQMVAMILIPAAVVIMFGHMVRDRRQGALIMGVMLALFLPLALVSQHFELLGNPALHRLTITAANHAADAGGGNMVGVEDRFGVANSALFGSLATATSTGTGNSAFDSFMPISGLVNLFFMQLGEIVFGGVGTGLATILAFLIFAVFLGGLMIGRTPEYLGKKIESFEITMASLAILVMPLLVLVGTAVAVSLAAGRAGTFNPGPQGFSEILYAFTSASSNNGSAFAGLNADTGFYNTALGLCILVGRYGSYLPLMAMAASLARKPRVPQSPGTLATHGLLFGTLVIGVILLVGALNFFPALALGPIVEQLTPA</sequence>
<comment type="subcellular location">
    <subcellularLocation>
        <location evidence="1">Cell membrane</location>
        <topology evidence="1">Multi-pass membrane protein</topology>
    </subcellularLocation>
</comment>
<dbReference type="GO" id="GO:0005886">
    <property type="term" value="C:plasma membrane"/>
    <property type="evidence" value="ECO:0007669"/>
    <property type="project" value="UniProtKB-SubCell"/>
</dbReference>
<evidence type="ECO:0000256" key="1">
    <source>
        <dbReference type="HAMAP-Rule" id="MF_00275"/>
    </source>
</evidence>
<feature type="transmembrane region" description="Helical" evidence="1">
    <location>
        <begin position="65"/>
        <end position="85"/>
    </location>
</feature>
<dbReference type="AlphaFoldDB" id="A0A1C2FYD7"/>
<feature type="transmembrane region" description="Helical" evidence="1">
    <location>
        <begin position="292"/>
        <end position="312"/>
    </location>
</feature>
<dbReference type="InterPro" id="IPR004623">
    <property type="entry name" value="KdpA"/>
</dbReference>
<dbReference type="PIRSF" id="PIRSF001294">
    <property type="entry name" value="K_ATPaseA"/>
    <property type="match status" value="1"/>
</dbReference>
<dbReference type="GO" id="GO:0008556">
    <property type="term" value="F:P-type potassium transmembrane transporter activity"/>
    <property type="evidence" value="ECO:0007669"/>
    <property type="project" value="InterPro"/>
</dbReference>
<dbReference type="NCBIfam" id="TIGR00680">
    <property type="entry name" value="kdpA"/>
    <property type="match status" value="1"/>
</dbReference>
<accession>A0A1C2FYD7</accession>
<keyword evidence="2" id="KW-0378">Hydrolase</keyword>
<comment type="caution">
    <text evidence="2">The sequence shown here is derived from an EMBL/GenBank/DDBJ whole genome shotgun (WGS) entry which is preliminary data.</text>
</comment>
<evidence type="ECO:0000313" key="3">
    <source>
        <dbReference type="Proteomes" id="UP000253250"/>
    </source>
</evidence>
<feature type="transmembrane region" description="Helical" evidence="1">
    <location>
        <begin position="176"/>
        <end position="194"/>
    </location>
</feature>
<comment type="function">
    <text evidence="1">Part of the high-affinity ATP-driven potassium transport (or Kdp) system, which catalyzes the hydrolysis of ATP coupled with the electrogenic transport of potassium into the cytoplasm. This subunit binds the extracellular potassium ions and delivers the ions to the membrane domain of KdpB through an intramembrane tunnel.</text>
</comment>
<gene>
    <name evidence="1" type="primary">kdpA</name>
    <name evidence="2" type="ORF">C4900_06580</name>
</gene>
<organism evidence="2 3">
    <name type="scientific">Acidiferrobacter thiooxydans</name>
    <dbReference type="NCBI Taxonomy" id="163359"/>
    <lineage>
        <taxon>Bacteria</taxon>
        <taxon>Pseudomonadati</taxon>
        <taxon>Pseudomonadota</taxon>
        <taxon>Gammaproteobacteria</taxon>
        <taxon>Acidiferrobacterales</taxon>
        <taxon>Acidiferrobacteraceae</taxon>
        <taxon>Acidiferrobacter</taxon>
    </lineage>
</organism>
<comment type="caution">
    <text evidence="1">Lacks conserved residue(s) required for the propagation of feature annotation.</text>
</comment>
<proteinExistence type="inferred from homology"/>
<keyword evidence="1" id="KW-0633">Potassium transport</keyword>
<feature type="transmembrane region" description="Helical" evidence="1">
    <location>
        <begin position="136"/>
        <end position="155"/>
    </location>
</feature>
<comment type="subunit">
    <text evidence="1">The system is composed of three essential subunits: KdpA, KdpB and KdpC.</text>
</comment>
<protein>
    <recommendedName>
        <fullName evidence="1">Potassium-transporting ATPase potassium-binding subunit</fullName>
    </recommendedName>
    <alternativeName>
        <fullName evidence="1">ATP phosphohydrolase [potassium-transporting] A chain</fullName>
    </alternativeName>
    <alternativeName>
        <fullName evidence="1">Potassium-binding and translocating subunit A</fullName>
    </alternativeName>
    <alternativeName>
        <fullName evidence="1">Potassium-translocating ATPase A chain</fullName>
    </alternativeName>
</protein>
<reference evidence="2 3" key="1">
    <citation type="submission" date="2018-02" db="EMBL/GenBank/DDBJ databases">
        <title>Insights into the biology of acidophilic members of the Acidiferrobacteraceae family derived from comparative genomic analyses.</title>
        <authorList>
            <person name="Issotta F."/>
            <person name="Thyssen C."/>
            <person name="Mena C."/>
            <person name="Moya A."/>
            <person name="Bellenberg S."/>
            <person name="Sproer C."/>
            <person name="Covarrubias P.C."/>
            <person name="Sand W."/>
            <person name="Quatrini R."/>
            <person name="Vera M."/>
        </authorList>
    </citation>
    <scope>NUCLEOTIDE SEQUENCE [LARGE SCALE GENOMIC DNA]</scope>
    <source>
        <strain evidence="3">m-1</strain>
    </source>
</reference>
<dbReference type="PANTHER" id="PTHR30607">
    <property type="entry name" value="POTASSIUM-TRANSPORTING ATPASE A CHAIN"/>
    <property type="match status" value="1"/>
</dbReference>
<comment type="similarity">
    <text evidence="1">Belongs to the KdpA family.</text>
</comment>
<keyword evidence="1" id="KW-0630">Potassium</keyword>
<keyword evidence="1" id="KW-0812">Transmembrane</keyword>